<dbReference type="AlphaFoldDB" id="A0A0K9PQ48"/>
<dbReference type="Proteomes" id="UP000036987">
    <property type="component" value="Unassembled WGS sequence"/>
</dbReference>
<sequence>MTLTTEVDQNEEHHSQPTPNDTEQVPVPFDPSRMVGIIKRKALIKDLAATYQKECLKCCQELLEHQREWEKVYAQRERERERLHKLPRVGRKSVTKGVPKPSANVAKRSKKTH</sequence>
<feature type="region of interest" description="Disordered" evidence="1">
    <location>
        <begin position="85"/>
        <end position="113"/>
    </location>
</feature>
<evidence type="ECO:0000313" key="3">
    <source>
        <dbReference type="Proteomes" id="UP000036987"/>
    </source>
</evidence>
<keyword evidence="3" id="KW-1185">Reference proteome</keyword>
<dbReference type="OrthoDB" id="1906532at2759"/>
<dbReference type="PANTHER" id="PTHR37242">
    <property type="entry name" value="OS09G0569450 PROTEIN"/>
    <property type="match status" value="1"/>
</dbReference>
<evidence type="ECO:0000313" key="2">
    <source>
        <dbReference type="EMBL" id="KMZ70365.1"/>
    </source>
</evidence>
<evidence type="ECO:0000256" key="1">
    <source>
        <dbReference type="SAM" id="MobiDB-lite"/>
    </source>
</evidence>
<dbReference type="EMBL" id="LFYR01000729">
    <property type="protein sequence ID" value="KMZ70365.1"/>
    <property type="molecule type" value="Genomic_DNA"/>
</dbReference>
<protein>
    <submittedName>
        <fullName evidence="2">Uncharacterized protein</fullName>
    </submittedName>
</protein>
<proteinExistence type="predicted"/>
<comment type="caution">
    <text evidence="2">The sequence shown here is derived from an EMBL/GenBank/DDBJ whole genome shotgun (WGS) entry which is preliminary data.</text>
</comment>
<dbReference type="PANTHER" id="PTHR37242:SF1">
    <property type="entry name" value="OS09G0569450 PROTEIN"/>
    <property type="match status" value="1"/>
</dbReference>
<name>A0A0K9PQ48_ZOSMR</name>
<feature type="compositionally biased region" description="Basic residues" evidence="1">
    <location>
        <begin position="85"/>
        <end position="94"/>
    </location>
</feature>
<reference evidence="3" key="1">
    <citation type="journal article" date="2016" name="Nature">
        <title>The genome of the seagrass Zostera marina reveals angiosperm adaptation to the sea.</title>
        <authorList>
            <person name="Olsen J.L."/>
            <person name="Rouze P."/>
            <person name="Verhelst B."/>
            <person name="Lin Y.-C."/>
            <person name="Bayer T."/>
            <person name="Collen J."/>
            <person name="Dattolo E."/>
            <person name="De Paoli E."/>
            <person name="Dittami S."/>
            <person name="Maumus F."/>
            <person name="Michel G."/>
            <person name="Kersting A."/>
            <person name="Lauritano C."/>
            <person name="Lohaus R."/>
            <person name="Toepel M."/>
            <person name="Tonon T."/>
            <person name="Vanneste K."/>
            <person name="Amirebrahimi M."/>
            <person name="Brakel J."/>
            <person name="Bostroem C."/>
            <person name="Chovatia M."/>
            <person name="Grimwood J."/>
            <person name="Jenkins J.W."/>
            <person name="Jueterbock A."/>
            <person name="Mraz A."/>
            <person name="Stam W.T."/>
            <person name="Tice H."/>
            <person name="Bornberg-Bauer E."/>
            <person name="Green P.J."/>
            <person name="Pearson G.A."/>
            <person name="Procaccini G."/>
            <person name="Duarte C.M."/>
            <person name="Schmutz J."/>
            <person name="Reusch T.B.H."/>
            <person name="Van de Peer Y."/>
        </authorList>
    </citation>
    <scope>NUCLEOTIDE SEQUENCE [LARGE SCALE GENOMIC DNA]</scope>
    <source>
        <strain evidence="3">cv. Finnish</strain>
    </source>
</reference>
<organism evidence="2 3">
    <name type="scientific">Zostera marina</name>
    <name type="common">Eelgrass</name>
    <dbReference type="NCBI Taxonomy" id="29655"/>
    <lineage>
        <taxon>Eukaryota</taxon>
        <taxon>Viridiplantae</taxon>
        <taxon>Streptophyta</taxon>
        <taxon>Embryophyta</taxon>
        <taxon>Tracheophyta</taxon>
        <taxon>Spermatophyta</taxon>
        <taxon>Magnoliopsida</taxon>
        <taxon>Liliopsida</taxon>
        <taxon>Zosteraceae</taxon>
        <taxon>Zostera</taxon>
    </lineage>
</organism>
<gene>
    <name evidence="2" type="ORF">ZOSMA_1G03470</name>
</gene>
<accession>A0A0K9PQ48</accession>
<feature type="region of interest" description="Disordered" evidence="1">
    <location>
        <begin position="1"/>
        <end position="29"/>
    </location>
</feature>